<evidence type="ECO:0000256" key="5">
    <source>
        <dbReference type="ARBA" id="ARBA00022840"/>
    </source>
</evidence>
<gene>
    <name evidence="7" type="ORF">AMON00008_LOCUS50512</name>
</gene>
<dbReference type="CDD" id="cd07834">
    <property type="entry name" value="STKc_MAPK"/>
    <property type="match status" value="1"/>
</dbReference>
<dbReference type="PROSITE" id="PS50011">
    <property type="entry name" value="PROTEIN_KINASE_DOM"/>
    <property type="match status" value="1"/>
</dbReference>
<feature type="domain" description="Protein kinase" evidence="6">
    <location>
        <begin position="112"/>
        <end position="396"/>
    </location>
</feature>
<dbReference type="Pfam" id="PF00069">
    <property type="entry name" value="Pkinase"/>
    <property type="match status" value="1"/>
</dbReference>
<sequence length="458" mass="50784">MQPAPDAAALDIIATTLGGKEYVLSLCAPISVREAKLRISAAGGPLPYQQCLLRGSVALENDASLGCLGGESAADTGAGGAGRLHLTLVVCAESWREVDVDRKVKFEVPSHLEFIRKVGSDAYGTVASFKDGTTGQKFAVKKVTDVFSDLVDGKAALREVKLLRGFAHDNIVRILDMYLPDGPDFDDVYIVTEFMETDLHSVIYSKQALTDEHYQYFIYQVLRAVLYLHSASVVHNNLQPSCLLVNRNCDLKVSSFLHAREVGSESPGERGSRWYGAPECVLLPSELTRSMDMWSVGCIHCELIGRRPIFRGRDHLDQIKEILLVVGTPSEDELRWLPQHSAPRRFIGKIPACKKRRWETIFTEANPACLEAIDRMLAFSPPARATAREAIGLPYFSVLRDPDNEPTADAPVDWAFDQLVPTKRLLQTHAYAECAYFRPEIAAREDVLALRGIDQLLE</sequence>
<dbReference type="Gene3D" id="1.10.510.10">
    <property type="entry name" value="Transferase(Phosphotransferase) domain 1"/>
    <property type="match status" value="1"/>
</dbReference>
<keyword evidence="4" id="KW-0418">Kinase</keyword>
<dbReference type="AlphaFoldDB" id="A0A7S4WDR3"/>
<dbReference type="SUPFAM" id="SSF56112">
    <property type="entry name" value="Protein kinase-like (PK-like)"/>
    <property type="match status" value="1"/>
</dbReference>
<dbReference type="Gene3D" id="3.30.200.20">
    <property type="entry name" value="Phosphorylase Kinase, domain 1"/>
    <property type="match status" value="1"/>
</dbReference>
<dbReference type="EMBL" id="HBNR01071296">
    <property type="protein sequence ID" value="CAE4646280.1"/>
    <property type="molecule type" value="Transcribed_RNA"/>
</dbReference>
<proteinExistence type="predicted"/>
<keyword evidence="3" id="KW-0547">Nucleotide-binding</keyword>
<dbReference type="FunFam" id="1.10.510.10:FF:000624">
    <property type="entry name" value="Mitogen-activated protein kinase"/>
    <property type="match status" value="1"/>
</dbReference>
<dbReference type="PANTHER" id="PTHR24055">
    <property type="entry name" value="MITOGEN-ACTIVATED PROTEIN KINASE"/>
    <property type="match status" value="1"/>
</dbReference>
<keyword evidence="5" id="KW-0067">ATP-binding</keyword>
<evidence type="ECO:0000259" key="6">
    <source>
        <dbReference type="PROSITE" id="PS50011"/>
    </source>
</evidence>
<evidence type="ECO:0000256" key="3">
    <source>
        <dbReference type="ARBA" id="ARBA00022741"/>
    </source>
</evidence>
<dbReference type="GO" id="GO:0005524">
    <property type="term" value="F:ATP binding"/>
    <property type="evidence" value="ECO:0007669"/>
    <property type="project" value="UniProtKB-KW"/>
</dbReference>
<dbReference type="CDD" id="cd17039">
    <property type="entry name" value="Ubl_ubiquitin_like"/>
    <property type="match status" value="1"/>
</dbReference>
<dbReference type="GO" id="GO:0004674">
    <property type="term" value="F:protein serine/threonine kinase activity"/>
    <property type="evidence" value="ECO:0007669"/>
    <property type="project" value="UniProtKB-KW"/>
</dbReference>
<evidence type="ECO:0000256" key="1">
    <source>
        <dbReference type="ARBA" id="ARBA00022527"/>
    </source>
</evidence>
<dbReference type="InterPro" id="IPR050117">
    <property type="entry name" value="MAPK"/>
</dbReference>
<dbReference type="InterPro" id="IPR000719">
    <property type="entry name" value="Prot_kinase_dom"/>
</dbReference>
<evidence type="ECO:0000256" key="2">
    <source>
        <dbReference type="ARBA" id="ARBA00022679"/>
    </source>
</evidence>
<keyword evidence="2" id="KW-0808">Transferase</keyword>
<reference evidence="7" key="1">
    <citation type="submission" date="2021-01" db="EMBL/GenBank/DDBJ databases">
        <authorList>
            <person name="Corre E."/>
            <person name="Pelletier E."/>
            <person name="Niang G."/>
            <person name="Scheremetjew M."/>
            <person name="Finn R."/>
            <person name="Kale V."/>
            <person name="Holt S."/>
            <person name="Cochrane G."/>
            <person name="Meng A."/>
            <person name="Brown T."/>
            <person name="Cohen L."/>
        </authorList>
    </citation>
    <scope>NUCLEOTIDE SEQUENCE</scope>
    <source>
        <strain evidence="7">CCMP3105</strain>
    </source>
</reference>
<evidence type="ECO:0000256" key="4">
    <source>
        <dbReference type="ARBA" id="ARBA00022777"/>
    </source>
</evidence>
<accession>A0A7S4WDR3</accession>
<dbReference type="InterPro" id="IPR011009">
    <property type="entry name" value="Kinase-like_dom_sf"/>
</dbReference>
<keyword evidence="1" id="KW-0723">Serine/threonine-protein kinase</keyword>
<organism evidence="7">
    <name type="scientific">Alexandrium monilatum</name>
    <dbReference type="NCBI Taxonomy" id="311494"/>
    <lineage>
        <taxon>Eukaryota</taxon>
        <taxon>Sar</taxon>
        <taxon>Alveolata</taxon>
        <taxon>Dinophyceae</taxon>
        <taxon>Gonyaulacales</taxon>
        <taxon>Pyrocystaceae</taxon>
        <taxon>Alexandrium</taxon>
    </lineage>
</organism>
<evidence type="ECO:0000313" key="7">
    <source>
        <dbReference type="EMBL" id="CAE4646280.1"/>
    </source>
</evidence>
<name>A0A7S4WDR3_9DINO</name>
<protein>
    <recommendedName>
        <fullName evidence="6">Protein kinase domain-containing protein</fullName>
    </recommendedName>
</protein>